<feature type="compositionally biased region" description="Polar residues" evidence="3">
    <location>
        <begin position="1174"/>
        <end position="1185"/>
    </location>
</feature>
<feature type="compositionally biased region" description="Low complexity" evidence="3">
    <location>
        <begin position="486"/>
        <end position="509"/>
    </location>
</feature>
<dbReference type="GO" id="GO:0005737">
    <property type="term" value="C:cytoplasm"/>
    <property type="evidence" value="ECO:0007669"/>
    <property type="project" value="UniProtKB-SubCell"/>
</dbReference>
<feature type="compositionally biased region" description="Low complexity" evidence="3">
    <location>
        <begin position="360"/>
        <end position="379"/>
    </location>
</feature>
<feature type="region of interest" description="Disordered" evidence="3">
    <location>
        <begin position="635"/>
        <end position="667"/>
    </location>
</feature>
<feature type="compositionally biased region" description="Polar residues" evidence="3">
    <location>
        <begin position="399"/>
        <end position="423"/>
    </location>
</feature>
<feature type="region of interest" description="Disordered" evidence="3">
    <location>
        <begin position="1145"/>
        <end position="1269"/>
    </location>
</feature>
<keyword evidence="2" id="KW-0963">Cytoplasm</keyword>
<feature type="region of interest" description="Disordered" evidence="3">
    <location>
        <begin position="544"/>
        <end position="583"/>
    </location>
</feature>
<keyword evidence="5" id="KW-1185">Reference proteome</keyword>
<comment type="subcellular location">
    <subcellularLocation>
        <location evidence="1">Cytoplasm</location>
    </subcellularLocation>
</comment>
<protein>
    <submittedName>
        <fullName evidence="4">Uncharacterized protein</fullName>
    </submittedName>
</protein>
<name>A0A9W6BC74_9CHLO</name>
<feature type="region of interest" description="Disordered" evidence="3">
    <location>
        <begin position="856"/>
        <end position="895"/>
    </location>
</feature>
<evidence type="ECO:0000313" key="4">
    <source>
        <dbReference type="EMBL" id="GLC49073.1"/>
    </source>
</evidence>
<gene>
    <name evidence="4" type="primary">PLEST006656</name>
    <name evidence="4" type="ORF">PLESTB_000179500</name>
</gene>
<evidence type="ECO:0000256" key="2">
    <source>
        <dbReference type="ARBA" id="ARBA00022490"/>
    </source>
</evidence>
<feature type="region of interest" description="Disordered" evidence="3">
    <location>
        <begin position="1"/>
        <end position="244"/>
    </location>
</feature>
<feature type="region of interest" description="Disordered" evidence="3">
    <location>
        <begin position="726"/>
        <end position="803"/>
    </location>
</feature>
<feature type="compositionally biased region" description="Low complexity" evidence="3">
    <location>
        <begin position="1159"/>
        <end position="1169"/>
    </location>
</feature>
<feature type="compositionally biased region" description="Low complexity" evidence="3">
    <location>
        <begin position="1244"/>
        <end position="1254"/>
    </location>
</feature>
<feature type="region of interest" description="Disordered" evidence="3">
    <location>
        <begin position="958"/>
        <end position="1037"/>
    </location>
</feature>
<feature type="compositionally biased region" description="Gly residues" evidence="3">
    <location>
        <begin position="299"/>
        <end position="308"/>
    </location>
</feature>
<feature type="region of interest" description="Disordered" evidence="3">
    <location>
        <begin position="815"/>
        <end position="840"/>
    </location>
</feature>
<feature type="region of interest" description="Disordered" evidence="3">
    <location>
        <begin position="275"/>
        <end position="438"/>
    </location>
</feature>
<evidence type="ECO:0000313" key="5">
    <source>
        <dbReference type="Proteomes" id="UP001165080"/>
    </source>
</evidence>
<dbReference type="EMBL" id="BRXU01000002">
    <property type="protein sequence ID" value="GLC49073.1"/>
    <property type="molecule type" value="Genomic_DNA"/>
</dbReference>
<feature type="compositionally biased region" description="Gly residues" evidence="3">
    <location>
        <begin position="1255"/>
        <end position="1266"/>
    </location>
</feature>
<feature type="compositionally biased region" description="Gly residues" evidence="3">
    <location>
        <begin position="729"/>
        <end position="743"/>
    </location>
</feature>
<feature type="compositionally biased region" description="Low complexity" evidence="3">
    <location>
        <begin position="1187"/>
        <end position="1201"/>
    </location>
</feature>
<sequence>MEENDGQGAGGHGVVSRPVATPNRGLAASRGSQGAQGRPPNSTPTPRPKADTGPPRPPSADLSAWEDPDAPRPGADLLAYLGKADGADSGTSTPRQPGPITGDGNLTQALLIARKAAEAGASSSGGDTAASALTRGASSSFKSQSSGGSFASRGDAKSRQPGRLSRGSTSTGAEPQPPPPPEGGGSGQSLAAAAASPPPEREAAAELLQDSVQQDSVLATPRSAALPTPRTETMGTTCDGGEATESPSCFAAAAAGGAGDAAAAGGAADKLRGLLYSDDEDGDDEDYQDLMTADDDALFGGGAAGRAGAGAAAARRSGAGGAGAGGSSRSLLRPAGASSSVASGTVRLSADGDADSAVDEPTGASASSSAETTTSGAAGPEPPSPPPAAAAADILMAGSGNSTREVISPVVSQSREASLPSSPSWAAGKSDGGAAGSPFAAPRASVRLGGGGAATEALEKVLSERMSTPGGLGSRATAPPPPLTPPLDTAVAAAAGSEPPAAASPLPLGQWTLPGATAQPHPHPIQQQQHPLLLQASGTQQHPYPYLHHQQQHPDHHHHPQHLQPQYGPHRSIPTPQIGEGLRQHPPQARRLYTPGQTSRSPIRGSGYVVSPAAMRPLEGASSVSPGRGVYSAVHQHQQHHHTAGRRASSPSVPLGFSRPRSPLSAGSALLPDGGDEVAAAAGGGAAAALYGFGAAGGGGAAAATGPPGLLNGGVLRAGSWVGPAAAAGSGGGGTAGPGGGGHNLAAVSRFPPAHVQNFPGGQVYRSTPISQVPGNPSDELQGLRSLDGPGGGAAAPAAAAPGGGMGAAGGAGGGGLGPAGAGRTSGSPGRMSARGGGVRAGRAEFVWPADKANKVRARDGEASGSAAAAPAKEVKFDSANPAKSKDKCLAPPAGQESKFGMSNLAGLAESNLTSFAGAAAAEPEASPSRVSGAAATAGIAHNAHDRVAPLAIVATPLPSVPSRTRPSAPPPRFPAPCGDLPQQSRGPGPATPGGPAGSGGAVAATPYAQDRFGSFSAPARPSTSPHKSRASVGGGGGRSSVFAGAGGGGGGISATAVFGGGVLSAPSAVEAGDAPSAAPPPRGVGVPALPSYTVSVGIRQGAFKQAGGPGGGGGGGGSFGSPFSAGRQKAVAAGTAAYPLLHMPPQLSPRGADGSFPAVADGGAADAAESALQYPQQAQMQRKNSLPHLPASSSSSSTPSGNHNPQEPLPGSAGGLAMQHNNHHTHHPQPSLGPGSGAGGPGAHHPQQPHQAAGPGGLYGRGGGRFSAAYESGLPAVQAAAVRSFSFDVSRRAISRA</sequence>
<dbReference type="PRINTS" id="PR01574">
    <property type="entry name" value="TUBBYPROTEIN"/>
</dbReference>
<feature type="compositionally biased region" description="Low complexity" evidence="3">
    <location>
        <begin position="863"/>
        <end position="872"/>
    </location>
</feature>
<feature type="compositionally biased region" description="Gly residues" evidence="3">
    <location>
        <begin position="1108"/>
        <end position="1120"/>
    </location>
</feature>
<feature type="region of interest" description="Disordered" evidence="3">
    <location>
        <begin position="465"/>
        <end position="527"/>
    </location>
</feature>
<feature type="compositionally biased region" description="Low complexity" evidence="3">
    <location>
        <begin position="118"/>
        <end position="153"/>
    </location>
</feature>
<comment type="caution">
    <text evidence="4">The sequence shown here is derived from an EMBL/GenBank/DDBJ whole genome shotgun (WGS) entry which is preliminary data.</text>
</comment>
<feature type="compositionally biased region" description="Acidic residues" evidence="3">
    <location>
        <begin position="277"/>
        <end position="297"/>
    </location>
</feature>
<feature type="compositionally biased region" description="Low complexity" evidence="3">
    <location>
        <begin position="327"/>
        <end position="344"/>
    </location>
</feature>
<feature type="compositionally biased region" description="Polar residues" evidence="3">
    <location>
        <begin position="765"/>
        <end position="775"/>
    </location>
</feature>
<accession>A0A9W6BC74</accession>
<evidence type="ECO:0000256" key="1">
    <source>
        <dbReference type="ARBA" id="ARBA00004496"/>
    </source>
</evidence>
<dbReference type="InterPro" id="IPR005398">
    <property type="entry name" value="Tubby_N"/>
</dbReference>
<feature type="region of interest" description="Disordered" evidence="3">
    <location>
        <begin position="1104"/>
        <end position="1123"/>
    </location>
</feature>
<dbReference type="Proteomes" id="UP001165080">
    <property type="component" value="Unassembled WGS sequence"/>
</dbReference>
<organism evidence="4 5">
    <name type="scientific">Pleodorina starrii</name>
    <dbReference type="NCBI Taxonomy" id="330485"/>
    <lineage>
        <taxon>Eukaryota</taxon>
        <taxon>Viridiplantae</taxon>
        <taxon>Chlorophyta</taxon>
        <taxon>core chlorophytes</taxon>
        <taxon>Chlorophyceae</taxon>
        <taxon>CS clade</taxon>
        <taxon>Chlamydomonadales</taxon>
        <taxon>Volvocaceae</taxon>
        <taxon>Pleodorina</taxon>
    </lineage>
</organism>
<proteinExistence type="predicted"/>
<reference evidence="4 5" key="1">
    <citation type="journal article" date="2023" name="Commun. Biol.">
        <title>Reorganization of the ancestral sex-determining regions during the evolution of trioecy in Pleodorina starrii.</title>
        <authorList>
            <person name="Takahashi K."/>
            <person name="Suzuki S."/>
            <person name="Kawai-Toyooka H."/>
            <person name="Yamamoto K."/>
            <person name="Hamaji T."/>
            <person name="Ootsuki R."/>
            <person name="Yamaguchi H."/>
            <person name="Kawachi M."/>
            <person name="Higashiyama T."/>
            <person name="Nozaki H."/>
        </authorList>
    </citation>
    <scope>NUCLEOTIDE SEQUENCE [LARGE SCALE GENOMIC DNA]</scope>
    <source>
        <strain evidence="4 5">NIES-4479</strain>
    </source>
</reference>
<evidence type="ECO:0000256" key="3">
    <source>
        <dbReference type="SAM" id="MobiDB-lite"/>
    </source>
</evidence>